<dbReference type="HOGENOM" id="CLU_152445_0_1_7"/>
<gene>
    <name evidence="1" type="ordered locus">DP2055</name>
</gene>
<dbReference type="PANTHER" id="PTHR41791:SF1">
    <property type="entry name" value="SSL7039 PROTEIN"/>
    <property type="match status" value="1"/>
</dbReference>
<dbReference type="SUPFAM" id="SSF143011">
    <property type="entry name" value="RelE-like"/>
    <property type="match status" value="1"/>
</dbReference>
<dbReference type="AlphaFoldDB" id="Q6ALJ1"/>
<dbReference type="STRING" id="177439.DP2055"/>
<dbReference type="EMBL" id="CR522870">
    <property type="protein sequence ID" value="CAG36784.1"/>
    <property type="molecule type" value="Genomic_DNA"/>
</dbReference>
<dbReference type="KEGG" id="dps:DP2055"/>
<evidence type="ECO:0008006" key="3">
    <source>
        <dbReference type="Google" id="ProtNLM"/>
    </source>
</evidence>
<sequence length="100" mass="11793">MGMEYEIDRTKKFDKWLKKLKETEAKLTILARIDRVKIGHFGDQKQLEENFFEIRLFTGPGYRIYYTIRGGKIVLLLLAGDKSSQKKDIKKAKELIKKLE</sequence>
<dbReference type="PANTHER" id="PTHR41791">
    <property type="entry name" value="SSL7039 PROTEIN"/>
    <property type="match status" value="1"/>
</dbReference>
<dbReference type="Gene3D" id="3.30.2310.20">
    <property type="entry name" value="RelE-like"/>
    <property type="match status" value="1"/>
</dbReference>
<name>Q6ALJ1_DESPS</name>
<dbReference type="eggNOG" id="COG3657">
    <property type="taxonomic scope" value="Bacteria"/>
</dbReference>
<reference evidence="2" key="1">
    <citation type="journal article" date="2004" name="Environ. Microbiol.">
        <title>The genome of Desulfotalea psychrophila, a sulfate-reducing bacterium from permanently cold Arctic sediments.</title>
        <authorList>
            <person name="Rabus R."/>
            <person name="Ruepp A."/>
            <person name="Frickey T."/>
            <person name="Rattei T."/>
            <person name="Fartmann B."/>
            <person name="Stark M."/>
            <person name="Bauer M."/>
            <person name="Zibat A."/>
            <person name="Lombardot T."/>
            <person name="Becker I."/>
            <person name="Amann J."/>
            <person name="Gellner K."/>
            <person name="Teeling H."/>
            <person name="Leuschner W.D."/>
            <person name="Gloeckner F.-O."/>
            <person name="Lupas A.N."/>
            <person name="Amann R."/>
            <person name="Klenk H.-P."/>
        </authorList>
    </citation>
    <scope>NUCLEOTIDE SEQUENCE [LARGE SCALE GENOMIC DNA]</scope>
    <source>
        <strain evidence="2">DSM 12343 / LSv54</strain>
    </source>
</reference>
<dbReference type="InterPro" id="IPR035093">
    <property type="entry name" value="RelE/ParE_toxin_dom_sf"/>
</dbReference>
<evidence type="ECO:0000313" key="2">
    <source>
        <dbReference type="Proteomes" id="UP000000602"/>
    </source>
</evidence>
<dbReference type="InterPro" id="IPR014056">
    <property type="entry name" value="TypeIITA-like_toxin_pred"/>
</dbReference>
<keyword evidence="2" id="KW-1185">Reference proteome</keyword>
<dbReference type="InterPro" id="IPR009241">
    <property type="entry name" value="HigB-like"/>
</dbReference>
<proteinExistence type="predicted"/>
<organism evidence="1 2">
    <name type="scientific">Desulfotalea psychrophila (strain LSv54 / DSM 12343)</name>
    <dbReference type="NCBI Taxonomy" id="177439"/>
    <lineage>
        <taxon>Bacteria</taxon>
        <taxon>Pseudomonadati</taxon>
        <taxon>Thermodesulfobacteriota</taxon>
        <taxon>Desulfobulbia</taxon>
        <taxon>Desulfobulbales</taxon>
        <taxon>Desulfocapsaceae</taxon>
        <taxon>Desulfotalea</taxon>
    </lineage>
</organism>
<dbReference type="NCBIfam" id="TIGR02683">
    <property type="entry name" value="upstrm_HI1419"/>
    <property type="match status" value="1"/>
</dbReference>
<dbReference type="Pfam" id="PF05973">
    <property type="entry name" value="Gp49"/>
    <property type="match status" value="1"/>
</dbReference>
<protein>
    <recommendedName>
        <fullName evidence="3">Addiction module killer protein</fullName>
    </recommendedName>
</protein>
<dbReference type="RefSeq" id="WP_011189296.1">
    <property type="nucleotide sequence ID" value="NC_006138.1"/>
</dbReference>
<accession>Q6ALJ1</accession>
<dbReference type="Proteomes" id="UP000000602">
    <property type="component" value="Chromosome"/>
</dbReference>
<dbReference type="PIRSF" id="PIRSF028744">
    <property type="entry name" value="Addict_mod_HI1419"/>
    <property type="match status" value="1"/>
</dbReference>
<evidence type="ECO:0000313" key="1">
    <source>
        <dbReference type="EMBL" id="CAG36784.1"/>
    </source>
</evidence>